<evidence type="ECO:0000313" key="4">
    <source>
        <dbReference type="Proteomes" id="UP001446205"/>
    </source>
</evidence>
<organism evidence="3 4">
    <name type="scientific">Thermithiobacillus plumbiphilus</name>
    <dbReference type="NCBI Taxonomy" id="1729899"/>
    <lineage>
        <taxon>Bacteria</taxon>
        <taxon>Pseudomonadati</taxon>
        <taxon>Pseudomonadota</taxon>
        <taxon>Acidithiobacillia</taxon>
        <taxon>Acidithiobacillales</taxon>
        <taxon>Thermithiobacillaceae</taxon>
        <taxon>Thermithiobacillus</taxon>
    </lineage>
</organism>
<dbReference type="Proteomes" id="UP001446205">
    <property type="component" value="Unassembled WGS sequence"/>
</dbReference>
<dbReference type="Gene3D" id="3.40.50.620">
    <property type="entry name" value="HUPs"/>
    <property type="match status" value="1"/>
</dbReference>
<evidence type="ECO:0000313" key="3">
    <source>
        <dbReference type="EMBL" id="MEK8089438.1"/>
    </source>
</evidence>
<dbReference type="InterPro" id="IPR014729">
    <property type="entry name" value="Rossmann-like_a/b/a_fold"/>
</dbReference>
<dbReference type="PANTHER" id="PTHR30336:SF4">
    <property type="entry name" value="ENVELOPE BIOGENESIS FACTOR ELYC"/>
    <property type="match status" value="1"/>
</dbReference>
<evidence type="ECO:0000256" key="1">
    <source>
        <dbReference type="SAM" id="Phobius"/>
    </source>
</evidence>
<feature type="domain" description="DUF218" evidence="2">
    <location>
        <begin position="84"/>
        <end position="249"/>
    </location>
</feature>
<name>A0ABU9D7B9_9PROT</name>
<feature type="transmembrane region" description="Helical" evidence="1">
    <location>
        <begin position="34"/>
        <end position="53"/>
    </location>
</feature>
<keyword evidence="4" id="KW-1185">Reference proteome</keyword>
<dbReference type="RefSeq" id="WP_341370496.1">
    <property type="nucleotide sequence ID" value="NZ_JBBPCO010000005.1"/>
</dbReference>
<dbReference type="Pfam" id="PF02698">
    <property type="entry name" value="DUF218"/>
    <property type="match status" value="1"/>
</dbReference>
<sequence>MSYAALLTTAAAFLQPPGILLVLGGAAIALALLGLRYSAAFMVLLVILGLYALSIGPVARALVYPLEDKYPPLRAQKLSGPPPQAIVVLAGGTVGNAPDAGKTVLSARTYARVRAAAMLARETRLPVVVTGGRPRWGDPAEAVLMAQALREDFQIDNPIWIEDKSFNTAQNASFSLALLRRQDIRRIYLVTSALHMPRAMEWFQHVEFQVVPVPTDYRLDRGTRQTWARWLPRALYLGVSSEAVHEYVGQGWKWFRTQAADPEI</sequence>
<keyword evidence="1" id="KW-0472">Membrane</keyword>
<accession>A0ABU9D7B9</accession>
<dbReference type="InterPro" id="IPR051599">
    <property type="entry name" value="Cell_Envelope_Assoc"/>
</dbReference>
<dbReference type="InterPro" id="IPR003848">
    <property type="entry name" value="DUF218"/>
</dbReference>
<protein>
    <submittedName>
        <fullName evidence="3">YdcF family protein</fullName>
    </submittedName>
</protein>
<evidence type="ECO:0000259" key="2">
    <source>
        <dbReference type="Pfam" id="PF02698"/>
    </source>
</evidence>
<dbReference type="EMBL" id="JBBPCO010000005">
    <property type="protein sequence ID" value="MEK8089438.1"/>
    <property type="molecule type" value="Genomic_DNA"/>
</dbReference>
<proteinExistence type="predicted"/>
<keyword evidence="1" id="KW-0812">Transmembrane</keyword>
<gene>
    <name evidence="3" type="ORF">WOB96_06620</name>
</gene>
<keyword evidence="1" id="KW-1133">Transmembrane helix</keyword>
<dbReference type="PANTHER" id="PTHR30336">
    <property type="entry name" value="INNER MEMBRANE PROTEIN, PROBABLE PERMEASE"/>
    <property type="match status" value="1"/>
</dbReference>
<dbReference type="CDD" id="cd06259">
    <property type="entry name" value="YdcF-like"/>
    <property type="match status" value="1"/>
</dbReference>
<comment type="caution">
    <text evidence="3">The sequence shown here is derived from an EMBL/GenBank/DDBJ whole genome shotgun (WGS) entry which is preliminary data.</text>
</comment>
<reference evidence="3 4" key="1">
    <citation type="submission" date="2024-04" db="EMBL/GenBank/DDBJ databases">
        <authorList>
            <person name="Abashina T."/>
            <person name="Shaikin A."/>
        </authorList>
    </citation>
    <scope>NUCLEOTIDE SEQUENCE [LARGE SCALE GENOMIC DNA]</scope>
    <source>
        <strain evidence="3 4">AAFK</strain>
    </source>
</reference>